<sequence>MRLPPLPGELRYGPSSARPYLCDALRPADRAQYRAAGVLAFRVCDQGDVQVLLTRHMRHRTHSSNDVRQRASTWNLLGGKREEEEASPLLTAAREMEEESGLLLSKERMRDALRVEDTKVLWIPRAAYVVYITEICRTQEECAWDRVCRLRPREMIGVEDVDQATDTLQWLPWSSLATCPPSRGSPYKKQVVTRDGVLVHPFLAETIQRSVTGRLLHTHFAQIYQRAKRAPPQPTKRRYGRLDTPEQPKSFAPKPFAPKPSPPPISPPPARHASLPRPPSSPHPERPQQGRMGNGGRGTRHALSLWGGPPRSAPPPDVPPRDAPPRDAIPRRAPPLDAPPRSAPPRDAPPRAPRTAASRTAAPRGIFCEKPRDAEPRRLVPRADEKPRDAPPREPPPSGRPRDVERRKGMPRGMAARGVERKDGVPRGGVPRDRPRGRTPDVKADGLAWRTSETSRAGSGSGHQSHERRRRRQEWQDSLGQKGAEGQDVV</sequence>
<dbReference type="CDD" id="cd02883">
    <property type="entry name" value="NUDIX_Hydrolase"/>
    <property type="match status" value="1"/>
</dbReference>
<feature type="domain" description="Nudix hydrolase" evidence="2">
    <location>
        <begin position="31"/>
        <end position="193"/>
    </location>
</feature>
<protein>
    <recommendedName>
        <fullName evidence="2">Nudix hydrolase domain-containing protein</fullName>
    </recommendedName>
</protein>
<organism evidence="3 4">
    <name type="scientific">Prymnesium parvum</name>
    <name type="common">Toxic golden alga</name>
    <dbReference type="NCBI Taxonomy" id="97485"/>
    <lineage>
        <taxon>Eukaryota</taxon>
        <taxon>Haptista</taxon>
        <taxon>Haptophyta</taxon>
        <taxon>Prymnesiophyceae</taxon>
        <taxon>Prymnesiales</taxon>
        <taxon>Prymnesiaceae</taxon>
        <taxon>Prymnesium</taxon>
    </lineage>
</organism>
<feature type="region of interest" description="Disordered" evidence="1">
    <location>
        <begin position="226"/>
        <end position="490"/>
    </location>
</feature>
<reference evidence="3 4" key="1">
    <citation type="journal article" date="2024" name="Science">
        <title>Giant polyketide synthase enzymes in the biosynthesis of giant marine polyether toxins.</title>
        <authorList>
            <person name="Fallon T.R."/>
            <person name="Shende V.V."/>
            <person name="Wierzbicki I.H."/>
            <person name="Pendleton A.L."/>
            <person name="Watervoot N.F."/>
            <person name="Auber R.P."/>
            <person name="Gonzalez D.J."/>
            <person name="Wisecaver J.H."/>
            <person name="Moore B.S."/>
        </authorList>
    </citation>
    <scope>NUCLEOTIDE SEQUENCE [LARGE SCALE GENOMIC DNA]</scope>
    <source>
        <strain evidence="3 4">12B1</strain>
    </source>
</reference>
<dbReference type="PROSITE" id="PS51462">
    <property type="entry name" value="NUDIX"/>
    <property type="match status" value="1"/>
</dbReference>
<keyword evidence="4" id="KW-1185">Reference proteome</keyword>
<accession>A0AB34K122</accession>
<name>A0AB34K122_PRYPA</name>
<feature type="compositionally biased region" description="Pro residues" evidence="1">
    <location>
        <begin position="255"/>
        <end position="282"/>
    </location>
</feature>
<proteinExistence type="predicted"/>
<comment type="caution">
    <text evidence="3">The sequence shown here is derived from an EMBL/GenBank/DDBJ whole genome shotgun (WGS) entry which is preliminary data.</text>
</comment>
<evidence type="ECO:0000313" key="4">
    <source>
        <dbReference type="Proteomes" id="UP001515480"/>
    </source>
</evidence>
<dbReference type="InterPro" id="IPR000086">
    <property type="entry name" value="NUDIX_hydrolase_dom"/>
</dbReference>
<dbReference type="AlphaFoldDB" id="A0AB34K122"/>
<dbReference type="InterPro" id="IPR015797">
    <property type="entry name" value="NUDIX_hydrolase-like_dom_sf"/>
</dbReference>
<dbReference type="Gene3D" id="3.90.79.10">
    <property type="entry name" value="Nucleoside Triphosphate Pyrophosphohydrolase"/>
    <property type="match status" value="1"/>
</dbReference>
<feature type="compositionally biased region" description="Low complexity" evidence="1">
    <location>
        <begin position="353"/>
        <end position="364"/>
    </location>
</feature>
<feature type="compositionally biased region" description="Basic and acidic residues" evidence="1">
    <location>
        <begin position="418"/>
        <end position="444"/>
    </location>
</feature>
<feature type="compositionally biased region" description="Basic and acidic residues" evidence="1">
    <location>
        <begin position="367"/>
        <end position="392"/>
    </location>
</feature>
<evidence type="ECO:0000256" key="1">
    <source>
        <dbReference type="SAM" id="MobiDB-lite"/>
    </source>
</evidence>
<feature type="compositionally biased region" description="Basic and acidic residues" evidence="1">
    <location>
        <begin position="319"/>
        <end position="330"/>
    </location>
</feature>
<evidence type="ECO:0000259" key="2">
    <source>
        <dbReference type="PROSITE" id="PS51462"/>
    </source>
</evidence>
<gene>
    <name evidence="3" type="ORF">AB1Y20_015319</name>
</gene>
<dbReference type="Pfam" id="PF00293">
    <property type="entry name" value="NUDIX"/>
    <property type="match status" value="1"/>
</dbReference>
<evidence type="ECO:0000313" key="3">
    <source>
        <dbReference type="EMBL" id="KAL1526615.1"/>
    </source>
</evidence>
<feature type="compositionally biased region" description="Pro residues" evidence="1">
    <location>
        <begin position="332"/>
        <end position="352"/>
    </location>
</feature>
<dbReference type="Proteomes" id="UP001515480">
    <property type="component" value="Unassembled WGS sequence"/>
</dbReference>
<dbReference type="SUPFAM" id="SSF55811">
    <property type="entry name" value="Nudix"/>
    <property type="match status" value="1"/>
</dbReference>
<dbReference type="EMBL" id="JBGBPQ010000003">
    <property type="protein sequence ID" value="KAL1526615.1"/>
    <property type="molecule type" value="Genomic_DNA"/>
</dbReference>